<keyword evidence="2" id="KW-1185">Reference proteome</keyword>
<dbReference type="Gene3D" id="3.40.50.300">
    <property type="entry name" value="P-loop containing nucleotide triphosphate hydrolases"/>
    <property type="match status" value="1"/>
</dbReference>
<organism evidence="1 2">
    <name type="scientific">Microbacterium invictum</name>
    <dbReference type="NCBI Taxonomy" id="515415"/>
    <lineage>
        <taxon>Bacteria</taxon>
        <taxon>Bacillati</taxon>
        <taxon>Actinomycetota</taxon>
        <taxon>Actinomycetes</taxon>
        <taxon>Micrococcales</taxon>
        <taxon>Microbacteriaceae</taxon>
        <taxon>Microbacterium</taxon>
    </lineage>
</organism>
<dbReference type="RefSeq" id="WP_322410235.1">
    <property type="nucleotide sequence ID" value="NZ_CP139779.1"/>
</dbReference>
<evidence type="ECO:0000313" key="1">
    <source>
        <dbReference type="EMBL" id="WQB70085.1"/>
    </source>
</evidence>
<sequence>MSQGLASLPRVVFGSATAAQSVLATQDAAIRAPLSTTRRIGFLALAPHDAVTSLALQVTRAITARRPESVLAVDVTPDGDLARALEVAETAPNETRAGARTTTEALTGLEDRRGIVGLRPPATDDPVGAWLAEAAPIARFFEVAVTDYGAHHPLGSLGSCASLSDVVCIVADATRTAAENARAVVPAIGDLPEQPTVVLALIETDPDSAAVARAIAATSSHPVVFLPRAPRAARRAVLSLAAILVAGGREVTA</sequence>
<name>A0ABZ0VC11_9MICO</name>
<reference evidence="1 2" key="1">
    <citation type="submission" date="2023-06" db="EMBL/GenBank/DDBJ databases">
        <title>Rock-solubilizing bacteria, Microbacterium invictum, promotes re-establishment of vegetation in rocky wasteland by accelerating rock bio-weathering and reshaping soil bacterial community.</title>
        <authorList>
            <person name="Liu C."/>
        </authorList>
    </citation>
    <scope>NUCLEOTIDE SEQUENCE [LARGE SCALE GENOMIC DNA]</scope>
    <source>
        <strain evidence="1 2">X-18</strain>
    </source>
</reference>
<dbReference type="Proteomes" id="UP001324533">
    <property type="component" value="Chromosome"/>
</dbReference>
<accession>A0ABZ0VC11</accession>
<dbReference type="InterPro" id="IPR027417">
    <property type="entry name" value="P-loop_NTPase"/>
</dbReference>
<evidence type="ECO:0000313" key="2">
    <source>
        <dbReference type="Proteomes" id="UP001324533"/>
    </source>
</evidence>
<proteinExistence type="predicted"/>
<gene>
    <name evidence="1" type="ORF">T9R20_15510</name>
</gene>
<protein>
    <submittedName>
        <fullName evidence="1">Uncharacterized protein</fullName>
    </submittedName>
</protein>
<dbReference type="EMBL" id="CP139779">
    <property type="protein sequence ID" value="WQB70085.1"/>
    <property type="molecule type" value="Genomic_DNA"/>
</dbReference>